<sequence length="265" mass="30766">MRILTKHKELIERDANDISILWKLLQMLFYCVSAIAGYVTAHAFFMFQDLFDRRCILWATPGLEPDRKVSVAGIVNYRISSMGQPWQDRLTVSYNTQHHCSTIQIISILSCICGIVGFSFFSICGRGGYQVGIYYSPWRLVGPAILFNLCLTLLTWRSACNFQEGFHHFQYRLNGMLNQSGNEPITEYLPTSKKNTYNRLVWKYYGITKISSWVEVAAWVMGLTLLVLRVVNVTDFRLMKTSVYALETEDEEHRDESLRYRFEES</sequence>
<evidence type="ECO:0000313" key="2">
    <source>
        <dbReference type="Proteomes" id="UP000829291"/>
    </source>
</evidence>
<keyword evidence="1" id="KW-0472">Membrane</keyword>
<protein>
    <submittedName>
        <fullName evidence="3 4">Uncharacterized protein LOC107223528 isoform X1</fullName>
    </submittedName>
</protein>
<dbReference type="RefSeq" id="XP_046601649.1">
    <property type="nucleotide sequence ID" value="XM_046745693.1"/>
</dbReference>
<name>A0ABM3GN31_NEOLC</name>
<evidence type="ECO:0000313" key="5">
    <source>
        <dbReference type="RefSeq" id="XP_046601645.1"/>
    </source>
</evidence>
<evidence type="ECO:0000256" key="1">
    <source>
        <dbReference type="SAM" id="Phobius"/>
    </source>
</evidence>
<evidence type="ECO:0000313" key="7">
    <source>
        <dbReference type="RefSeq" id="XP_046601647.1"/>
    </source>
</evidence>
<gene>
    <name evidence="3 4 5 6 7 8 9" type="primary">LOC107223528</name>
</gene>
<dbReference type="RefSeq" id="XP_046601645.1">
    <property type="nucleotide sequence ID" value="XM_046745689.1"/>
</dbReference>
<keyword evidence="2" id="KW-1185">Reference proteome</keyword>
<keyword evidence="1" id="KW-1133">Transmembrane helix</keyword>
<evidence type="ECO:0000313" key="9">
    <source>
        <dbReference type="RefSeq" id="XP_046601649.1"/>
    </source>
</evidence>
<accession>A0ABM3GN31</accession>
<feature type="transmembrane region" description="Helical" evidence="1">
    <location>
        <begin position="210"/>
        <end position="231"/>
    </location>
</feature>
<dbReference type="RefSeq" id="XP_046601647.1">
    <property type="nucleotide sequence ID" value="XM_046745691.1"/>
</dbReference>
<dbReference type="GeneID" id="107223528"/>
<evidence type="ECO:0000313" key="6">
    <source>
        <dbReference type="RefSeq" id="XP_046601646.1"/>
    </source>
</evidence>
<evidence type="ECO:0000313" key="4">
    <source>
        <dbReference type="RefSeq" id="XP_046601644.1"/>
    </source>
</evidence>
<feature type="transmembrane region" description="Helical" evidence="1">
    <location>
        <begin position="20"/>
        <end position="41"/>
    </location>
</feature>
<evidence type="ECO:0000313" key="3">
    <source>
        <dbReference type="RefSeq" id="XP_046601643.1"/>
    </source>
</evidence>
<feature type="transmembrane region" description="Helical" evidence="1">
    <location>
        <begin position="137"/>
        <end position="156"/>
    </location>
</feature>
<dbReference type="Proteomes" id="UP000829291">
    <property type="component" value="Chromosome 7"/>
</dbReference>
<organism evidence="2 5">
    <name type="scientific">Neodiprion lecontei</name>
    <name type="common">Redheaded pine sawfly</name>
    <dbReference type="NCBI Taxonomy" id="441921"/>
    <lineage>
        <taxon>Eukaryota</taxon>
        <taxon>Metazoa</taxon>
        <taxon>Ecdysozoa</taxon>
        <taxon>Arthropoda</taxon>
        <taxon>Hexapoda</taxon>
        <taxon>Insecta</taxon>
        <taxon>Pterygota</taxon>
        <taxon>Neoptera</taxon>
        <taxon>Endopterygota</taxon>
        <taxon>Hymenoptera</taxon>
        <taxon>Tenthredinoidea</taxon>
        <taxon>Diprionidae</taxon>
        <taxon>Diprioninae</taxon>
        <taxon>Neodiprion</taxon>
    </lineage>
</organism>
<proteinExistence type="predicted"/>
<dbReference type="RefSeq" id="XP_046601644.1">
    <property type="nucleotide sequence ID" value="XM_046745688.1"/>
</dbReference>
<evidence type="ECO:0000313" key="8">
    <source>
        <dbReference type="RefSeq" id="XP_046601648.1"/>
    </source>
</evidence>
<dbReference type="RefSeq" id="XP_046601643.1">
    <property type="nucleotide sequence ID" value="XM_046745687.1"/>
</dbReference>
<dbReference type="RefSeq" id="XP_046601646.1">
    <property type="nucleotide sequence ID" value="XM_046745690.1"/>
</dbReference>
<keyword evidence="1" id="KW-0812">Transmembrane</keyword>
<reference evidence="3 4" key="1">
    <citation type="submission" date="2025-05" db="UniProtKB">
        <authorList>
            <consortium name="RefSeq"/>
        </authorList>
    </citation>
    <scope>IDENTIFICATION</scope>
    <source>
        <tissue evidence="3 4">Thorax and Abdomen</tissue>
    </source>
</reference>
<feature type="transmembrane region" description="Helical" evidence="1">
    <location>
        <begin position="103"/>
        <end position="125"/>
    </location>
</feature>
<dbReference type="RefSeq" id="XP_046601648.1">
    <property type="nucleotide sequence ID" value="XM_046745692.1"/>
</dbReference>